<keyword evidence="1" id="KW-0472">Membrane</keyword>
<evidence type="ECO:0000256" key="1">
    <source>
        <dbReference type="SAM" id="Phobius"/>
    </source>
</evidence>
<protein>
    <submittedName>
        <fullName evidence="2">Uncharacterized protein</fullName>
    </submittedName>
</protein>
<feature type="transmembrane region" description="Helical" evidence="1">
    <location>
        <begin position="85"/>
        <end position="105"/>
    </location>
</feature>
<keyword evidence="1" id="KW-1133">Transmembrane helix</keyword>
<proteinExistence type="predicted"/>
<evidence type="ECO:0000313" key="2">
    <source>
        <dbReference type="EMBL" id="MFC7062838.1"/>
    </source>
</evidence>
<name>A0ABW2EKM7_9BACI</name>
<gene>
    <name evidence="2" type="ORF">ACFQIC_13425</name>
</gene>
<feature type="transmembrane region" description="Helical" evidence="1">
    <location>
        <begin position="111"/>
        <end position="130"/>
    </location>
</feature>
<sequence>MLNKYLAFIFYFTYLIGAELPLFIILLIRNLYGGQPENINFILALILLSLIINLSFFYSLYFNVKRNSTKEKNRKILREVTSNKLAENLNNFFALFLLPFFTFNFSSNEPLLYLLVEMIFIFILLTIFLFRTKNITTNLLVYISFDIYEAKTPGQDVILITDSRKEELQNERKIICRILHNFYAQIDSYSAFVTKIKSIITFLMVLLIVAIGFLIKLNTNLTFEKILELLISLH</sequence>
<organism evidence="2 3">
    <name type="scientific">Halobacillus seohaensis</name>
    <dbReference type="NCBI Taxonomy" id="447421"/>
    <lineage>
        <taxon>Bacteria</taxon>
        <taxon>Bacillati</taxon>
        <taxon>Bacillota</taxon>
        <taxon>Bacilli</taxon>
        <taxon>Bacillales</taxon>
        <taxon>Bacillaceae</taxon>
        <taxon>Halobacillus</taxon>
    </lineage>
</organism>
<dbReference type="RefSeq" id="WP_204710635.1">
    <property type="nucleotide sequence ID" value="NZ_JBHSZV010000033.1"/>
</dbReference>
<dbReference type="EMBL" id="JBHSZV010000033">
    <property type="protein sequence ID" value="MFC7062838.1"/>
    <property type="molecule type" value="Genomic_DNA"/>
</dbReference>
<comment type="caution">
    <text evidence="2">The sequence shown here is derived from an EMBL/GenBank/DDBJ whole genome shotgun (WGS) entry which is preliminary data.</text>
</comment>
<dbReference type="Proteomes" id="UP001596410">
    <property type="component" value="Unassembled WGS sequence"/>
</dbReference>
<accession>A0ABW2EKM7</accession>
<feature type="transmembrane region" description="Helical" evidence="1">
    <location>
        <begin position="199"/>
        <end position="217"/>
    </location>
</feature>
<keyword evidence="3" id="KW-1185">Reference proteome</keyword>
<feature type="transmembrane region" description="Helical" evidence="1">
    <location>
        <begin position="7"/>
        <end position="29"/>
    </location>
</feature>
<evidence type="ECO:0000313" key="3">
    <source>
        <dbReference type="Proteomes" id="UP001596410"/>
    </source>
</evidence>
<feature type="transmembrane region" description="Helical" evidence="1">
    <location>
        <begin position="41"/>
        <end position="64"/>
    </location>
</feature>
<reference evidence="3" key="1">
    <citation type="journal article" date="2019" name="Int. J. Syst. Evol. Microbiol.">
        <title>The Global Catalogue of Microorganisms (GCM) 10K type strain sequencing project: providing services to taxonomists for standard genome sequencing and annotation.</title>
        <authorList>
            <consortium name="The Broad Institute Genomics Platform"/>
            <consortium name="The Broad Institute Genome Sequencing Center for Infectious Disease"/>
            <person name="Wu L."/>
            <person name="Ma J."/>
        </authorList>
    </citation>
    <scope>NUCLEOTIDE SEQUENCE [LARGE SCALE GENOMIC DNA]</scope>
    <source>
        <strain evidence="3">CGMCC 4.1621</strain>
    </source>
</reference>
<keyword evidence="1" id="KW-0812">Transmembrane</keyword>